<organism evidence="1 2">
    <name type="scientific">Paramecium sonneborni</name>
    <dbReference type="NCBI Taxonomy" id="65129"/>
    <lineage>
        <taxon>Eukaryota</taxon>
        <taxon>Sar</taxon>
        <taxon>Alveolata</taxon>
        <taxon>Ciliophora</taxon>
        <taxon>Intramacronucleata</taxon>
        <taxon>Oligohymenophorea</taxon>
        <taxon>Peniculida</taxon>
        <taxon>Parameciidae</taxon>
        <taxon>Paramecium</taxon>
    </lineage>
</organism>
<protein>
    <submittedName>
        <fullName evidence="1">Uncharacterized protein</fullName>
    </submittedName>
</protein>
<evidence type="ECO:0000313" key="1">
    <source>
        <dbReference type="EMBL" id="CAD8104600.1"/>
    </source>
</evidence>
<dbReference type="Proteomes" id="UP000692954">
    <property type="component" value="Unassembled WGS sequence"/>
</dbReference>
<proteinExistence type="predicted"/>
<gene>
    <name evidence="1" type="ORF">PSON_ATCC_30995.1.T0820199</name>
</gene>
<keyword evidence="2" id="KW-1185">Reference proteome</keyword>
<accession>A0A8S1PMG5</accession>
<reference evidence="1" key="1">
    <citation type="submission" date="2021-01" db="EMBL/GenBank/DDBJ databases">
        <authorList>
            <consortium name="Genoscope - CEA"/>
            <person name="William W."/>
        </authorList>
    </citation>
    <scope>NUCLEOTIDE SEQUENCE</scope>
</reference>
<sequence>MKENYASSLQLKTIYNLRNHKSTNQEQRKLCGRILIQYLIKLIGNHNICVNTFQLNWILNVLMLITI</sequence>
<dbReference type="AlphaFoldDB" id="A0A8S1PMG5"/>
<comment type="caution">
    <text evidence="1">The sequence shown here is derived from an EMBL/GenBank/DDBJ whole genome shotgun (WGS) entry which is preliminary data.</text>
</comment>
<name>A0A8S1PMG5_9CILI</name>
<dbReference type="EMBL" id="CAJJDN010000082">
    <property type="protein sequence ID" value="CAD8104600.1"/>
    <property type="molecule type" value="Genomic_DNA"/>
</dbReference>
<evidence type="ECO:0000313" key="2">
    <source>
        <dbReference type="Proteomes" id="UP000692954"/>
    </source>
</evidence>